<dbReference type="PANTHER" id="PTHR39683">
    <property type="entry name" value="CONSERVED PROTEIN TB16.3"/>
    <property type="match status" value="1"/>
</dbReference>
<dbReference type="InterPro" id="IPR019587">
    <property type="entry name" value="Polyketide_cyclase/dehydratase"/>
</dbReference>
<dbReference type="CDD" id="cd07819">
    <property type="entry name" value="SRPBCC_2"/>
    <property type="match status" value="1"/>
</dbReference>
<dbReference type="InterPro" id="IPR023393">
    <property type="entry name" value="START-like_dom_sf"/>
</dbReference>
<comment type="caution">
    <text evidence="1">The sequence shown here is derived from an EMBL/GenBank/DDBJ whole genome shotgun (WGS) entry which is preliminary data.</text>
</comment>
<dbReference type="Proteomes" id="UP001596972">
    <property type="component" value="Unassembled WGS sequence"/>
</dbReference>
<reference evidence="2" key="1">
    <citation type="journal article" date="2019" name="Int. J. Syst. Evol. Microbiol.">
        <title>The Global Catalogue of Microorganisms (GCM) 10K type strain sequencing project: providing services to taxonomists for standard genome sequencing and annotation.</title>
        <authorList>
            <consortium name="The Broad Institute Genomics Platform"/>
            <consortium name="The Broad Institute Genome Sequencing Center for Infectious Disease"/>
            <person name="Wu L."/>
            <person name="Ma J."/>
        </authorList>
    </citation>
    <scope>NUCLEOTIDE SEQUENCE [LARGE SCALE GENOMIC DNA]</scope>
    <source>
        <strain evidence="2">JCM 31202</strain>
    </source>
</reference>
<accession>A0ABW3ETG8</accession>
<dbReference type="Gene3D" id="3.30.530.20">
    <property type="match status" value="1"/>
</dbReference>
<proteinExistence type="predicted"/>
<protein>
    <submittedName>
        <fullName evidence="1">SRPBCC family protein</fullName>
    </submittedName>
</protein>
<dbReference type="Pfam" id="PF10604">
    <property type="entry name" value="Polyketide_cyc2"/>
    <property type="match status" value="1"/>
</dbReference>
<gene>
    <name evidence="1" type="ORF">ACFQ11_20115</name>
</gene>
<evidence type="ECO:0000313" key="1">
    <source>
        <dbReference type="EMBL" id="MFD0902717.1"/>
    </source>
</evidence>
<sequence>MADRTSSSLAVQAGKAEIMAVIADLEAYPEWASGVREFTVQETGADGRAARARLTFDGGPFSDTVGLVYTWEGDDRVTWRLAEKGTVVTGLDGAYTLADDAGGTRVTYDLTLDVRVRVPGMVKRKAEKRIVDTALKGLKSRVEG</sequence>
<evidence type="ECO:0000313" key="2">
    <source>
        <dbReference type="Proteomes" id="UP001596972"/>
    </source>
</evidence>
<dbReference type="RefSeq" id="WP_378300770.1">
    <property type="nucleotide sequence ID" value="NZ_JBHTJA010000040.1"/>
</dbReference>
<dbReference type="SUPFAM" id="SSF55961">
    <property type="entry name" value="Bet v1-like"/>
    <property type="match status" value="1"/>
</dbReference>
<keyword evidence="2" id="KW-1185">Reference proteome</keyword>
<dbReference type="PANTHER" id="PTHR39683:SF4">
    <property type="entry name" value="COENZYME Q-BINDING PROTEIN COQ10 START DOMAIN-CONTAINING PROTEIN"/>
    <property type="match status" value="1"/>
</dbReference>
<name>A0ABW3ETG8_9ACTN</name>
<dbReference type="EMBL" id="JBHTJA010000040">
    <property type="protein sequence ID" value="MFD0902717.1"/>
    <property type="molecule type" value="Genomic_DNA"/>
</dbReference>
<organism evidence="1 2">
    <name type="scientific">Actinomadura sediminis</name>
    <dbReference type="NCBI Taxonomy" id="1038904"/>
    <lineage>
        <taxon>Bacteria</taxon>
        <taxon>Bacillati</taxon>
        <taxon>Actinomycetota</taxon>
        <taxon>Actinomycetes</taxon>
        <taxon>Streptosporangiales</taxon>
        <taxon>Thermomonosporaceae</taxon>
        <taxon>Actinomadura</taxon>
    </lineage>
</organism>